<reference evidence="12" key="1">
    <citation type="journal article" date="2015" name="PLoS Genet.">
        <title>The dynamic genome and transcriptome of the human fungal pathogen Blastomyces and close relative Emmonsia.</title>
        <authorList>
            <person name="Munoz J.F."/>
            <person name="Gauthier G.M."/>
            <person name="Desjardins C.A."/>
            <person name="Gallo J.E."/>
            <person name="Holder J."/>
            <person name="Sullivan T.D."/>
            <person name="Marty A.J."/>
            <person name="Carmen J.C."/>
            <person name="Chen Z."/>
            <person name="Ding L."/>
            <person name="Gujja S."/>
            <person name="Magrini V."/>
            <person name="Misas E."/>
            <person name="Mitreva M."/>
            <person name="Priest M."/>
            <person name="Saif S."/>
            <person name="Whiston E.A."/>
            <person name="Young S."/>
            <person name="Zeng Q."/>
            <person name="Goldman W.E."/>
            <person name="Mardis E.R."/>
            <person name="Taylor J.W."/>
            <person name="McEwen J.G."/>
            <person name="Clay O.K."/>
            <person name="Klein B.S."/>
            <person name="Cuomo C.A."/>
        </authorList>
    </citation>
    <scope>NUCLEOTIDE SEQUENCE [LARGE SCALE GENOMIC DNA]</scope>
    <source>
        <strain evidence="12">UAMH 139</strain>
    </source>
</reference>
<dbReference type="SMART" id="SM00220">
    <property type="entry name" value="S_TKc"/>
    <property type="match status" value="1"/>
</dbReference>
<dbReference type="PROSITE" id="PS00107">
    <property type="entry name" value="PROTEIN_KINASE_ATP"/>
    <property type="match status" value="1"/>
</dbReference>
<dbReference type="InterPro" id="IPR000719">
    <property type="entry name" value="Prot_kinase_dom"/>
</dbReference>
<comment type="caution">
    <text evidence="11">The sequence shown here is derived from an EMBL/GenBank/DDBJ whole genome shotgun (WGS) entry which is preliminary data.</text>
</comment>
<evidence type="ECO:0000313" key="11">
    <source>
        <dbReference type="EMBL" id="KLJ13773.1"/>
    </source>
</evidence>
<dbReference type="GO" id="GO:0005634">
    <property type="term" value="C:nucleus"/>
    <property type="evidence" value="ECO:0007669"/>
    <property type="project" value="TreeGrafter"/>
</dbReference>
<evidence type="ECO:0000313" key="12">
    <source>
        <dbReference type="Proteomes" id="UP000053573"/>
    </source>
</evidence>
<dbReference type="InterPro" id="IPR017441">
    <property type="entry name" value="Protein_kinase_ATP_BS"/>
</dbReference>
<evidence type="ECO:0000256" key="2">
    <source>
        <dbReference type="ARBA" id="ARBA00022527"/>
    </source>
</evidence>
<dbReference type="GO" id="GO:0005524">
    <property type="term" value="F:ATP binding"/>
    <property type="evidence" value="ECO:0007669"/>
    <property type="project" value="UniProtKB-UniRule"/>
</dbReference>
<comment type="catalytic activity">
    <reaction evidence="7">
        <text>L-threonyl-[protein] + ATP = O-phospho-L-threonyl-[protein] + ADP + H(+)</text>
        <dbReference type="Rhea" id="RHEA:46608"/>
        <dbReference type="Rhea" id="RHEA-COMP:11060"/>
        <dbReference type="Rhea" id="RHEA-COMP:11605"/>
        <dbReference type="ChEBI" id="CHEBI:15378"/>
        <dbReference type="ChEBI" id="CHEBI:30013"/>
        <dbReference type="ChEBI" id="CHEBI:30616"/>
        <dbReference type="ChEBI" id="CHEBI:61977"/>
        <dbReference type="ChEBI" id="CHEBI:456216"/>
        <dbReference type="EC" id="2.7.11.1"/>
    </reaction>
</comment>
<dbReference type="InterPro" id="IPR051334">
    <property type="entry name" value="SRPK"/>
</dbReference>
<evidence type="ECO:0000256" key="9">
    <source>
        <dbReference type="PROSITE-ProRule" id="PRU10141"/>
    </source>
</evidence>
<evidence type="ECO:0000256" key="1">
    <source>
        <dbReference type="ARBA" id="ARBA00012513"/>
    </source>
</evidence>
<sequence>MTHYSKISAPLIPFFLRPRFLQLSASLPYQLSIHNSWKFKGLFTRLASTVSYPSTVGLHGDEDSKDRRFEYNWIDGAESLEKYKPGGYHPIMIGDILHGRYRIVDKLGFGGYSTVWLAHDTCLEHYVAVKVGIANSVLHEANILRCLSMSPPSCLPTHPGRNSIPFPLDEFEVKGPNGTHSCYTMTPARYIHLRNVLVKLPLNFNHLSIEQLYEQYGEPQTVSVMQCDGKPPPPNVPAKAVIPLYLEKDAEEFLLSDARVLLSDFGKTFVPDLEIHWGEDCHTLLAVRPPQAQFKPQAPLSYSADIWSLTTAIWEILGMKAIFSSEFVTADEVVSQQIDVLGPMPLNWWERWGERGQFFDDNGRSKEGRDVWSSIDNAFEEGVQKYQRKGRIGEFGREETIAILDLMHRMLAFRPEDRPTAKDVLQSEWMVKWVLPNFERSLEND</sequence>
<name>A0A0H1BRM5_9EURO</name>
<protein>
    <recommendedName>
        <fullName evidence="1">non-specific serine/threonine protein kinase</fullName>
        <ecNumber evidence="1">2.7.11.1</ecNumber>
    </recommendedName>
</protein>
<organism evidence="11 12">
    <name type="scientific">Blastomyces silverae</name>
    <dbReference type="NCBI Taxonomy" id="2060906"/>
    <lineage>
        <taxon>Eukaryota</taxon>
        <taxon>Fungi</taxon>
        <taxon>Dikarya</taxon>
        <taxon>Ascomycota</taxon>
        <taxon>Pezizomycotina</taxon>
        <taxon>Eurotiomycetes</taxon>
        <taxon>Eurotiomycetidae</taxon>
        <taxon>Onygenales</taxon>
        <taxon>Ajellomycetaceae</taxon>
        <taxon>Blastomyces</taxon>
    </lineage>
</organism>
<comment type="catalytic activity">
    <reaction evidence="8">
        <text>L-seryl-[protein] + ATP = O-phospho-L-seryl-[protein] + ADP + H(+)</text>
        <dbReference type="Rhea" id="RHEA:17989"/>
        <dbReference type="Rhea" id="RHEA-COMP:9863"/>
        <dbReference type="Rhea" id="RHEA-COMP:11604"/>
        <dbReference type="ChEBI" id="CHEBI:15378"/>
        <dbReference type="ChEBI" id="CHEBI:29999"/>
        <dbReference type="ChEBI" id="CHEBI:30616"/>
        <dbReference type="ChEBI" id="CHEBI:83421"/>
        <dbReference type="ChEBI" id="CHEBI:456216"/>
        <dbReference type="EC" id="2.7.11.1"/>
    </reaction>
</comment>
<dbReference type="PANTHER" id="PTHR47634">
    <property type="entry name" value="PROTEIN KINASE DOMAIN-CONTAINING PROTEIN-RELATED"/>
    <property type="match status" value="1"/>
</dbReference>
<dbReference type="Gene3D" id="1.10.510.10">
    <property type="entry name" value="Transferase(Phosphotransferase) domain 1"/>
    <property type="match status" value="1"/>
</dbReference>
<dbReference type="Proteomes" id="UP000053573">
    <property type="component" value="Unassembled WGS sequence"/>
</dbReference>
<dbReference type="OrthoDB" id="4206417at2759"/>
<evidence type="ECO:0000256" key="4">
    <source>
        <dbReference type="ARBA" id="ARBA00022741"/>
    </source>
</evidence>
<dbReference type="GO" id="GO:0004674">
    <property type="term" value="F:protein serine/threonine kinase activity"/>
    <property type="evidence" value="ECO:0007669"/>
    <property type="project" value="UniProtKB-KW"/>
</dbReference>
<dbReference type="PROSITE" id="PS50011">
    <property type="entry name" value="PROTEIN_KINASE_DOM"/>
    <property type="match status" value="1"/>
</dbReference>
<dbReference type="STRING" id="2060906.A0A0H1BRM5"/>
<evidence type="ECO:0000256" key="7">
    <source>
        <dbReference type="ARBA" id="ARBA00047899"/>
    </source>
</evidence>
<feature type="domain" description="Protein kinase" evidence="10">
    <location>
        <begin position="101"/>
        <end position="430"/>
    </location>
</feature>
<keyword evidence="2" id="KW-0723">Serine/threonine-protein kinase</keyword>
<dbReference type="GO" id="GO:0000245">
    <property type="term" value="P:spliceosomal complex assembly"/>
    <property type="evidence" value="ECO:0007669"/>
    <property type="project" value="TreeGrafter"/>
</dbReference>
<dbReference type="GO" id="GO:0050684">
    <property type="term" value="P:regulation of mRNA processing"/>
    <property type="evidence" value="ECO:0007669"/>
    <property type="project" value="TreeGrafter"/>
</dbReference>
<evidence type="ECO:0000256" key="8">
    <source>
        <dbReference type="ARBA" id="ARBA00048679"/>
    </source>
</evidence>
<gene>
    <name evidence="11" type="ORF">EMPG_11314</name>
</gene>
<evidence type="ECO:0000256" key="3">
    <source>
        <dbReference type="ARBA" id="ARBA00022679"/>
    </source>
</evidence>
<evidence type="ECO:0000256" key="5">
    <source>
        <dbReference type="ARBA" id="ARBA00022777"/>
    </source>
</evidence>
<dbReference type="Gene3D" id="3.30.200.20">
    <property type="entry name" value="Phosphorylase Kinase, domain 1"/>
    <property type="match status" value="1"/>
</dbReference>
<keyword evidence="4 9" id="KW-0547">Nucleotide-binding</keyword>
<feature type="binding site" evidence="9">
    <location>
        <position position="130"/>
    </location>
    <ligand>
        <name>ATP</name>
        <dbReference type="ChEBI" id="CHEBI:30616"/>
    </ligand>
</feature>
<dbReference type="EC" id="2.7.11.1" evidence="1"/>
<dbReference type="GO" id="GO:0005737">
    <property type="term" value="C:cytoplasm"/>
    <property type="evidence" value="ECO:0007669"/>
    <property type="project" value="TreeGrafter"/>
</dbReference>
<dbReference type="EMBL" id="LDEV01000039">
    <property type="protein sequence ID" value="KLJ13773.1"/>
    <property type="molecule type" value="Genomic_DNA"/>
</dbReference>
<dbReference type="SUPFAM" id="SSF56112">
    <property type="entry name" value="Protein kinase-like (PK-like)"/>
    <property type="match status" value="1"/>
</dbReference>
<dbReference type="AlphaFoldDB" id="A0A0H1BRM5"/>
<dbReference type="PANTHER" id="PTHR47634:SF9">
    <property type="entry name" value="PROTEIN KINASE DOMAIN-CONTAINING PROTEIN-RELATED"/>
    <property type="match status" value="1"/>
</dbReference>
<keyword evidence="5" id="KW-0418">Kinase</keyword>
<dbReference type="InterPro" id="IPR011009">
    <property type="entry name" value="Kinase-like_dom_sf"/>
</dbReference>
<evidence type="ECO:0000256" key="6">
    <source>
        <dbReference type="ARBA" id="ARBA00022840"/>
    </source>
</evidence>
<proteinExistence type="predicted"/>
<keyword evidence="12" id="KW-1185">Reference proteome</keyword>
<keyword evidence="6 9" id="KW-0067">ATP-binding</keyword>
<accession>A0A0H1BRM5</accession>
<evidence type="ECO:0000259" key="10">
    <source>
        <dbReference type="PROSITE" id="PS50011"/>
    </source>
</evidence>
<keyword evidence="3" id="KW-0808">Transferase</keyword>